<dbReference type="CDD" id="cd14797">
    <property type="entry name" value="DUF302"/>
    <property type="match status" value="1"/>
</dbReference>
<dbReference type="Proteomes" id="UP000236724">
    <property type="component" value="Unassembled WGS sequence"/>
</dbReference>
<sequence length="188" mass="21277">MKIHHISHACFFIMALLMQPLWASDTEHDLVKEDSDTERGLVKEADEVLINIAESVIKIPIAEGVSVEDAIDSMKLKANALNMKFAGHQQLSKQYKSIGMKDIQRTEIFQFCDVRIAKKMLDFDIHFLAYMPCRVGVIEDKKGQVWLITMNLNVFITSVDLPPELIKIATEVRDNMEIIMEAGANGDL</sequence>
<dbReference type="Gene3D" id="3.30.310.70">
    <property type="entry name" value="TT1751-like domain"/>
    <property type="match status" value="1"/>
</dbReference>
<reference evidence="3 4" key="1">
    <citation type="submission" date="2016-10" db="EMBL/GenBank/DDBJ databases">
        <authorList>
            <person name="de Groot N.N."/>
        </authorList>
    </citation>
    <scope>NUCLEOTIDE SEQUENCE [LARGE SCALE GENOMIC DNA]</scope>
    <source>
        <strain evidence="3">MBHS1</strain>
    </source>
</reference>
<dbReference type="EMBL" id="FMSV02000380">
    <property type="protein sequence ID" value="SEH05775.1"/>
    <property type="molecule type" value="Genomic_DNA"/>
</dbReference>
<dbReference type="InterPro" id="IPR035923">
    <property type="entry name" value="TT1751-like_sf"/>
</dbReference>
<accession>A0A1H6F9U3</accession>
<evidence type="ECO:0000313" key="3">
    <source>
        <dbReference type="EMBL" id="SEH05775.1"/>
    </source>
</evidence>
<proteinExistence type="predicted"/>
<dbReference type="InterPro" id="IPR005180">
    <property type="entry name" value="DUF302"/>
</dbReference>
<dbReference type="PANTHER" id="PTHR38342">
    <property type="entry name" value="SLR5037 PROTEIN"/>
    <property type="match status" value="1"/>
</dbReference>
<protein>
    <recommendedName>
        <fullName evidence="2">DUF302 domain-containing protein</fullName>
    </recommendedName>
</protein>
<feature type="domain" description="DUF302" evidence="2">
    <location>
        <begin position="93"/>
        <end position="151"/>
    </location>
</feature>
<dbReference type="Pfam" id="PF03625">
    <property type="entry name" value="DUF302"/>
    <property type="match status" value="1"/>
</dbReference>
<dbReference type="RefSeq" id="WP_103919657.1">
    <property type="nucleotide sequence ID" value="NZ_FMSV02000380.1"/>
</dbReference>
<keyword evidence="4" id="KW-1185">Reference proteome</keyword>
<evidence type="ECO:0000259" key="2">
    <source>
        <dbReference type="Pfam" id="PF03625"/>
    </source>
</evidence>
<dbReference type="OrthoDB" id="9783833at2"/>
<feature type="chain" id="PRO_5014673679" description="DUF302 domain-containing protein" evidence="1">
    <location>
        <begin position="24"/>
        <end position="188"/>
    </location>
</feature>
<evidence type="ECO:0000313" key="4">
    <source>
        <dbReference type="Proteomes" id="UP000236724"/>
    </source>
</evidence>
<dbReference type="AlphaFoldDB" id="A0A1H6F9U3"/>
<evidence type="ECO:0000256" key="1">
    <source>
        <dbReference type="SAM" id="SignalP"/>
    </source>
</evidence>
<feature type="signal peptide" evidence="1">
    <location>
        <begin position="1"/>
        <end position="23"/>
    </location>
</feature>
<gene>
    <name evidence="3" type="ORF">MBHS_01630</name>
</gene>
<organism evidence="3 4">
    <name type="scientific">Candidatus Venteria ishoeyi</name>
    <dbReference type="NCBI Taxonomy" id="1899563"/>
    <lineage>
        <taxon>Bacteria</taxon>
        <taxon>Pseudomonadati</taxon>
        <taxon>Pseudomonadota</taxon>
        <taxon>Gammaproteobacteria</taxon>
        <taxon>Thiotrichales</taxon>
        <taxon>Thiotrichaceae</taxon>
        <taxon>Venteria</taxon>
    </lineage>
</organism>
<dbReference type="PANTHER" id="PTHR38342:SF1">
    <property type="entry name" value="SLR5037 PROTEIN"/>
    <property type="match status" value="1"/>
</dbReference>
<name>A0A1H6F9U3_9GAMM</name>
<keyword evidence="1" id="KW-0732">Signal</keyword>
<dbReference type="SUPFAM" id="SSF103247">
    <property type="entry name" value="TT1751-like"/>
    <property type="match status" value="1"/>
</dbReference>